<name>A0A443S6L9_9ACAR</name>
<feature type="domain" description="FERM" evidence="1">
    <location>
        <begin position="44"/>
        <end position="132"/>
    </location>
</feature>
<dbReference type="GO" id="GO:0031032">
    <property type="term" value="P:actomyosin structure organization"/>
    <property type="evidence" value="ECO:0007669"/>
    <property type="project" value="TreeGrafter"/>
</dbReference>
<dbReference type="PROSITE" id="PS00660">
    <property type="entry name" value="FERM_1"/>
    <property type="match status" value="1"/>
</dbReference>
<dbReference type="PANTHER" id="PTHR23280:SF21">
    <property type="entry name" value="PROTEIN 4.1 HOMOLOG"/>
    <property type="match status" value="1"/>
</dbReference>
<organism evidence="2 3">
    <name type="scientific">Leptotrombidium deliense</name>
    <dbReference type="NCBI Taxonomy" id="299467"/>
    <lineage>
        <taxon>Eukaryota</taxon>
        <taxon>Metazoa</taxon>
        <taxon>Ecdysozoa</taxon>
        <taxon>Arthropoda</taxon>
        <taxon>Chelicerata</taxon>
        <taxon>Arachnida</taxon>
        <taxon>Acari</taxon>
        <taxon>Acariformes</taxon>
        <taxon>Trombidiformes</taxon>
        <taxon>Prostigmata</taxon>
        <taxon>Anystina</taxon>
        <taxon>Parasitengona</taxon>
        <taxon>Trombiculoidea</taxon>
        <taxon>Trombiculidae</taxon>
        <taxon>Leptotrombidium</taxon>
    </lineage>
</organism>
<comment type="caution">
    <text evidence="2">The sequence shown here is derived from an EMBL/GenBank/DDBJ whole genome shotgun (WGS) entry which is preliminary data.</text>
</comment>
<keyword evidence="3" id="KW-1185">Reference proteome</keyword>
<evidence type="ECO:0000313" key="2">
    <source>
        <dbReference type="EMBL" id="RWS23134.1"/>
    </source>
</evidence>
<evidence type="ECO:0000313" key="3">
    <source>
        <dbReference type="Proteomes" id="UP000288716"/>
    </source>
</evidence>
<gene>
    <name evidence="2" type="ORF">B4U80_03875</name>
</gene>
<dbReference type="InterPro" id="IPR029071">
    <property type="entry name" value="Ubiquitin-like_domsf"/>
</dbReference>
<dbReference type="PROSITE" id="PS50057">
    <property type="entry name" value="FERM_3"/>
    <property type="match status" value="1"/>
</dbReference>
<dbReference type="Pfam" id="PF09379">
    <property type="entry name" value="FERM_N"/>
    <property type="match status" value="1"/>
</dbReference>
<dbReference type="EMBL" id="NCKV01007049">
    <property type="protein sequence ID" value="RWS23134.1"/>
    <property type="molecule type" value="Genomic_DNA"/>
</dbReference>
<reference evidence="2 3" key="1">
    <citation type="journal article" date="2018" name="Gigascience">
        <title>Genomes of trombidid mites reveal novel predicted allergens and laterally-transferred genes associated with secondary metabolism.</title>
        <authorList>
            <person name="Dong X."/>
            <person name="Chaisiri K."/>
            <person name="Xia D."/>
            <person name="Armstrong S.D."/>
            <person name="Fang Y."/>
            <person name="Donnelly M.J."/>
            <person name="Kadowaki T."/>
            <person name="McGarry J.W."/>
            <person name="Darby A.C."/>
            <person name="Makepeace B.L."/>
        </authorList>
    </citation>
    <scope>NUCLEOTIDE SEQUENCE [LARGE SCALE GENOMIC DNA]</scope>
    <source>
        <strain evidence="2">UoL-UT</strain>
    </source>
</reference>
<proteinExistence type="predicted"/>
<dbReference type="InterPro" id="IPR018979">
    <property type="entry name" value="FERM_N"/>
</dbReference>
<dbReference type="Proteomes" id="UP000288716">
    <property type="component" value="Unassembled WGS sequence"/>
</dbReference>
<dbReference type="STRING" id="299467.A0A443S6L9"/>
<dbReference type="InterPro" id="IPR000299">
    <property type="entry name" value="FERM_domain"/>
</dbReference>
<dbReference type="PANTHER" id="PTHR23280">
    <property type="entry name" value="4.1 G PROTEIN"/>
    <property type="match status" value="1"/>
</dbReference>
<dbReference type="FunFam" id="3.10.20.90:FF:000024">
    <property type="entry name" value="Erythrocyte membrane protein band 4.1-like 5"/>
    <property type="match status" value="1"/>
</dbReference>
<feature type="non-terminal residue" evidence="2">
    <location>
        <position position="132"/>
    </location>
</feature>
<dbReference type="GO" id="GO:0005856">
    <property type="term" value="C:cytoskeleton"/>
    <property type="evidence" value="ECO:0007669"/>
    <property type="project" value="TreeGrafter"/>
</dbReference>
<evidence type="ECO:0000259" key="1">
    <source>
        <dbReference type="PROSITE" id="PS50057"/>
    </source>
</evidence>
<dbReference type="VEuPathDB" id="VectorBase:LDEU008906"/>
<dbReference type="AlphaFoldDB" id="A0A443S6L9"/>
<dbReference type="Gene3D" id="3.10.20.90">
    <property type="entry name" value="Phosphatidylinositol 3-kinase Catalytic Subunit, Chain A, domain 1"/>
    <property type="match status" value="1"/>
</dbReference>
<dbReference type="SUPFAM" id="SSF54236">
    <property type="entry name" value="Ubiquitin-like"/>
    <property type="match status" value="1"/>
</dbReference>
<dbReference type="OrthoDB" id="6235974at2759"/>
<protein>
    <submittedName>
        <fullName evidence="2">Band 4.1-like protein 5</fullName>
    </submittedName>
</protein>
<dbReference type="InterPro" id="IPR019747">
    <property type="entry name" value="FERM_CS"/>
</dbReference>
<accession>A0A443S6L9</accession>
<sequence length="132" mass="15419">MLRFLSKRFRRSEIRKRQANASIKGRQVYPLFGDQVSVNTKHCILCKVIHLDGSDITIYVEKKANGGELFDALCSYVNLRNETDYFGLQYTDHTSVQHWLDYTKSVRKQVKIGPPFTFHLRVKFYSSDPNNL</sequence>